<dbReference type="Proteomes" id="UP001162992">
    <property type="component" value="Chromosome 15"/>
</dbReference>
<name>A0ACC2BGT0_DIPCM</name>
<dbReference type="EMBL" id="CM055106">
    <property type="protein sequence ID" value="KAJ7529018.1"/>
    <property type="molecule type" value="Genomic_DNA"/>
</dbReference>
<evidence type="ECO:0000313" key="2">
    <source>
        <dbReference type="Proteomes" id="UP001162992"/>
    </source>
</evidence>
<comment type="caution">
    <text evidence="1">The sequence shown here is derived from an EMBL/GenBank/DDBJ whole genome shotgun (WGS) entry which is preliminary data.</text>
</comment>
<accession>A0ACC2BGT0</accession>
<reference evidence="2" key="1">
    <citation type="journal article" date="2024" name="Proc. Natl. Acad. Sci. U.S.A.">
        <title>Extraordinary preservation of gene collinearity over three hundred million years revealed in homosporous lycophytes.</title>
        <authorList>
            <person name="Li C."/>
            <person name="Wickell D."/>
            <person name="Kuo L.Y."/>
            <person name="Chen X."/>
            <person name="Nie B."/>
            <person name="Liao X."/>
            <person name="Peng D."/>
            <person name="Ji J."/>
            <person name="Jenkins J."/>
            <person name="Williams M."/>
            <person name="Shu S."/>
            <person name="Plott C."/>
            <person name="Barry K."/>
            <person name="Rajasekar S."/>
            <person name="Grimwood J."/>
            <person name="Han X."/>
            <person name="Sun S."/>
            <person name="Hou Z."/>
            <person name="He W."/>
            <person name="Dai G."/>
            <person name="Sun C."/>
            <person name="Schmutz J."/>
            <person name="Leebens-Mack J.H."/>
            <person name="Li F.W."/>
            <person name="Wang L."/>
        </authorList>
    </citation>
    <scope>NUCLEOTIDE SEQUENCE [LARGE SCALE GENOMIC DNA]</scope>
    <source>
        <strain evidence="2">cv. PW_Plant_1</strain>
    </source>
</reference>
<keyword evidence="2" id="KW-1185">Reference proteome</keyword>
<organism evidence="1 2">
    <name type="scientific">Diphasiastrum complanatum</name>
    <name type="common">Issler's clubmoss</name>
    <name type="synonym">Lycopodium complanatum</name>
    <dbReference type="NCBI Taxonomy" id="34168"/>
    <lineage>
        <taxon>Eukaryota</taxon>
        <taxon>Viridiplantae</taxon>
        <taxon>Streptophyta</taxon>
        <taxon>Embryophyta</taxon>
        <taxon>Tracheophyta</taxon>
        <taxon>Lycopodiopsida</taxon>
        <taxon>Lycopodiales</taxon>
        <taxon>Lycopodiaceae</taxon>
        <taxon>Lycopodioideae</taxon>
        <taxon>Diphasiastrum</taxon>
    </lineage>
</organism>
<evidence type="ECO:0000313" key="1">
    <source>
        <dbReference type="EMBL" id="KAJ7529018.1"/>
    </source>
</evidence>
<proteinExistence type="predicted"/>
<gene>
    <name evidence="1" type="ORF">O6H91_15G030700</name>
</gene>
<protein>
    <submittedName>
        <fullName evidence="1">Uncharacterized protein</fullName>
    </submittedName>
</protein>
<sequence>MYAFATKKHTYQQSIDHQSGCLLTFLFSKSLKKSTCRPLMLYHGFFRKPRSSKICLLTAAHEDSLIVSHNLPTCSRGYLSSSHQENIGNHNSLPDMMVDSISNQSIS</sequence>